<dbReference type="EMBL" id="QGNW01000106">
    <property type="protein sequence ID" value="RVW96695.1"/>
    <property type="molecule type" value="Genomic_DNA"/>
</dbReference>
<evidence type="ECO:0000313" key="3">
    <source>
        <dbReference type="Proteomes" id="UP000288805"/>
    </source>
</evidence>
<comment type="caution">
    <text evidence="2">The sequence shown here is derived from an EMBL/GenBank/DDBJ whole genome shotgun (WGS) entry which is preliminary data.</text>
</comment>
<sequence length="570" mass="61836">MDSRGGSCCFVVESKSFEILVEDLGGKLKGCIWERNKGVSSWFRFGEASLRWLLDGVEACCREVNNRDWVIGWEEGNRKYRLERRLNEAGRFILCSARDIESKKYNIIFPEGKGHSFGWNSLAGGSKVQWKEKGVELKSYADVVKTSPGRWGFNSTPFPKLEYVRSWALQHWALKVNLRVVVLGRGLLLFDFELPSEAKRVLARGLRNIKENVIILDRWNPEVGCLCKDSIANEVWVRVVGFPLHLWSTEVFKRIGDGCGGFVAVDEDFVSSSELQWARILVKRADGEFPNSAHIVVVSAGSLGGEGGSRVGEEDGGTSRALCCGSQREKVEQLRLQQEVLDVSSIGGVPSIPPIVVSGAETVMEGRVGTADGHVKRGTETSFKRTDVSVLGPKGLCFGLNLLELRETQGPGATRVGLGPEGSDAVGGGVLYGEESFVIRPRAQSVSSISKERGVSGDADPFVGMTRVVLPMEVSAVMKRGSMTDEALCDEASKYVETLSLSVGGRELSSSTLSSRFDRARMKEGAFAGLASVIDGEEQLPLSIILADGSNGELVTEGEKSLGGEGKEGG</sequence>
<organism evidence="2 3">
    <name type="scientific">Vitis vinifera</name>
    <name type="common">Grape</name>
    <dbReference type="NCBI Taxonomy" id="29760"/>
    <lineage>
        <taxon>Eukaryota</taxon>
        <taxon>Viridiplantae</taxon>
        <taxon>Streptophyta</taxon>
        <taxon>Embryophyta</taxon>
        <taxon>Tracheophyta</taxon>
        <taxon>Spermatophyta</taxon>
        <taxon>Magnoliopsida</taxon>
        <taxon>eudicotyledons</taxon>
        <taxon>Gunneridae</taxon>
        <taxon>Pentapetalae</taxon>
        <taxon>rosids</taxon>
        <taxon>Vitales</taxon>
        <taxon>Vitaceae</taxon>
        <taxon>Viteae</taxon>
        <taxon>Vitis</taxon>
    </lineage>
</organism>
<accession>A0A438IJ94</accession>
<evidence type="ECO:0000259" key="1">
    <source>
        <dbReference type="Pfam" id="PF14111"/>
    </source>
</evidence>
<dbReference type="Pfam" id="PF14111">
    <property type="entry name" value="DUF4283"/>
    <property type="match status" value="1"/>
</dbReference>
<reference evidence="2 3" key="1">
    <citation type="journal article" date="2018" name="PLoS Genet.">
        <title>Population sequencing reveals clonal diversity and ancestral inbreeding in the grapevine cultivar Chardonnay.</title>
        <authorList>
            <person name="Roach M.J."/>
            <person name="Johnson D.L."/>
            <person name="Bohlmann J."/>
            <person name="van Vuuren H.J."/>
            <person name="Jones S.J."/>
            <person name="Pretorius I.S."/>
            <person name="Schmidt S.A."/>
            <person name="Borneman A.R."/>
        </authorList>
    </citation>
    <scope>NUCLEOTIDE SEQUENCE [LARGE SCALE GENOMIC DNA]</scope>
    <source>
        <strain evidence="3">cv. Chardonnay</strain>
        <tissue evidence="2">Leaf</tissue>
    </source>
</reference>
<dbReference type="PANTHER" id="PTHR34427">
    <property type="entry name" value="DUF4283 DOMAIN PROTEIN"/>
    <property type="match status" value="1"/>
</dbReference>
<dbReference type="InterPro" id="IPR025558">
    <property type="entry name" value="DUF4283"/>
</dbReference>
<evidence type="ECO:0000313" key="2">
    <source>
        <dbReference type="EMBL" id="RVW96695.1"/>
    </source>
</evidence>
<dbReference type="Proteomes" id="UP000288805">
    <property type="component" value="Unassembled WGS sequence"/>
</dbReference>
<proteinExistence type="predicted"/>
<feature type="domain" description="DUF4283" evidence="1">
    <location>
        <begin position="157"/>
        <end position="225"/>
    </location>
</feature>
<gene>
    <name evidence="2" type="ORF">CK203_020457</name>
</gene>
<dbReference type="AlphaFoldDB" id="A0A438IJ94"/>
<protein>
    <recommendedName>
        <fullName evidence="1">DUF4283 domain-containing protein</fullName>
    </recommendedName>
</protein>
<dbReference type="PANTHER" id="PTHR34427:SF5">
    <property type="entry name" value="DUF4283 DOMAIN-CONTAINING PROTEIN"/>
    <property type="match status" value="1"/>
</dbReference>
<name>A0A438IJ94_VITVI</name>